<evidence type="ECO:0000313" key="5">
    <source>
        <dbReference type="Proteomes" id="UP000016887"/>
    </source>
</evidence>
<keyword evidence="2 3" id="KW-1277">Toxin-antitoxin system</keyword>
<dbReference type="SUPFAM" id="SSF141694">
    <property type="entry name" value="AF2212/PG0164-like"/>
    <property type="match status" value="1"/>
</dbReference>
<dbReference type="STRING" id="1198449.ACAM_1642"/>
<proteinExistence type="inferred from homology"/>
<organism evidence="4 5">
    <name type="scientific">Aeropyrum camini SY1 = JCM 12091</name>
    <dbReference type="NCBI Taxonomy" id="1198449"/>
    <lineage>
        <taxon>Archaea</taxon>
        <taxon>Thermoproteota</taxon>
        <taxon>Thermoprotei</taxon>
        <taxon>Desulfurococcales</taxon>
        <taxon>Desulfurococcaceae</taxon>
        <taxon>Aeropyrum</taxon>
    </lineage>
</organism>
<dbReference type="KEGG" id="acj:ACAM_1642"/>
<evidence type="ECO:0000313" key="4">
    <source>
        <dbReference type="EMBL" id="BAN91111.1"/>
    </source>
</evidence>
<comment type="similarity">
    <text evidence="1 3">Belongs to the UPF0165 family.</text>
</comment>
<reference evidence="4 5" key="1">
    <citation type="journal article" date="2013" name="Appl. Environ. Microbiol.">
        <title>Variation of the Virus-Related Elements within Syntenic Genomes of the Hyperthermophilic Archaeon Aeropyrum.</title>
        <authorList>
            <person name="Daifuku T."/>
            <person name="Yoshida T."/>
            <person name="Kitamura T."/>
            <person name="Kawaichi S."/>
            <person name="Inoue T."/>
            <person name="Nomura K."/>
            <person name="Yoshida Y."/>
            <person name="Kuno S."/>
            <person name="Sako Y."/>
        </authorList>
    </citation>
    <scope>NUCLEOTIDE SEQUENCE [LARGE SCALE GENOMIC DNA]</scope>
    <source>
        <strain evidence="4 5">SY1</strain>
    </source>
</reference>
<keyword evidence="5" id="KW-1185">Reference proteome</keyword>
<dbReference type="EMBL" id="AP012489">
    <property type="protein sequence ID" value="BAN91111.1"/>
    <property type="molecule type" value="Genomic_DNA"/>
</dbReference>
<evidence type="ECO:0000256" key="3">
    <source>
        <dbReference type="RuleBase" id="RU368051"/>
    </source>
</evidence>
<dbReference type="eggNOG" id="arCOG03880">
    <property type="taxonomic scope" value="Archaea"/>
</dbReference>
<dbReference type="Gene3D" id="4.10.1150.10">
    <property type="entry name" value="AF2212/PG0164-like"/>
    <property type="match status" value="1"/>
</dbReference>
<accession>U3TF98</accession>
<protein>
    <recommendedName>
        <fullName evidence="3">Antitoxin</fullName>
    </recommendedName>
</protein>
<dbReference type="AlphaFoldDB" id="U3TF98"/>
<dbReference type="InterPro" id="IPR024069">
    <property type="entry name" value="AF2212-like_dom_sf"/>
</dbReference>
<comment type="function">
    <text evidence="3">Antitoxin component of a type II toxin-antitoxin (TA) system.</text>
</comment>
<sequence>MSKVIRVKYENGVLKPLEPLDLEEGEVLLVSIKKPVRKLFGILKRRNPRVKPEDVERVIEEAEIEGPL</sequence>
<name>U3TF98_9CREN</name>
<evidence type="ECO:0000256" key="2">
    <source>
        <dbReference type="ARBA" id="ARBA00022649"/>
    </source>
</evidence>
<dbReference type="Pfam" id="PF01954">
    <property type="entry name" value="AF2212-like"/>
    <property type="match status" value="1"/>
</dbReference>
<dbReference type="InterPro" id="IPR008203">
    <property type="entry name" value="AF2212-like"/>
</dbReference>
<evidence type="ECO:0000256" key="1">
    <source>
        <dbReference type="ARBA" id="ARBA00006615"/>
    </source>
</evidence>
<gene>
    <name evidence="4" type="ORF">ACAM_1642</name>
</gene>
<dbReference type="OrthoDB" id="116241at2157"/>
<dbReference type="Proteomes" id="UP000016887">
    <property type="component" value="Chromosome"/>
</dbReference>